<gene>
    <name evidence="2" type="ORF">JBS370_LOCUS4895</name>
    <name evidence="1" type="ORF">ZHD862_LOCUS20726</name>
</gene>
<dbReference type="Proteomes" id="UP000663864">
    <property type="component" value="Unassembled WGS sequence"/>
</dbReference>
<organism evidence="1 3">
    <name type="scientific">Rotaria sordida</name>
    <dbReference type="NCBI Taxonomy" id="392033"/>
    <lineage>
        <taxon>Eukaryota</taxon>
        <taxon>Metazoa</taxon>
        <taxon>Spiralia</taxon>
        <taxon>Gnathifera</taxon>
        <taxon>Rotifera</taxon>
        <taxon>Eurotatoria</taxon>
        <taxon>Bdelloidea</taxon>
        <taxon>Philodinida</taxon>
        <taxon>Philodinidae</taxon>
        <taxon>Rotaria</taxon>
    </lineage>
</organism>
<comment type="caution">
    <text evidence="1">The sequence shown here is derived from an EMBL/GenBank/DDBJ whole genome shotgun (WGS) entry which is preliminary data.</text>
</comment>
<dbReference type="EMBL" id="CAJOBD010000245">
    <property type="protein sequence ID" value="CAF3623269.1"/>
    <property type="molecule type" value="Genomic_DNA"/>
</dbReference>
<evidence type="ECO:0000313" key="2">
    <source>
        <dbReference type="EMBL" id="CAF3623269.1"/>
    </source>
</evidence>
<evidence type="ECO:0000313" key="1">
    <source>
        <dbReference type="EMBL" id="CAF1161722.1"/>
    </source>
</evidence>
<evidence type="ECO:0000313" key="3">
    <source>
        <dbReference type="Proteomes" id="UP000663864"/>
    </source>
</evidence>
<sequence length="141" mass="17198">MFPKYLFDSGESANSQKQFITWWTKYYAYPGSNVKDYHDYWESLGFPEYMDEAYNDLLLEAYEWEKMHPKERWEQKQLNKFEKLAALQQLPLIQHEIEQQRQIDEVVKMLEEEQAQQNREQLIRRQLSENAAFIVQQLPEN</sequence>
<dbReference type="EMBL" id="CAJNOT010001194">
    <property type="protein sequence ID" value="CAF1161722.1"/>
    <property type="molecule type" value="Genomic_DNA"/>
</dbReference>
<dbReference type="Proteomes" id="UP000663836">
    <property type="component" value="Unassembled WGS sequence"/>
</dbReference>
<accession>A0A814TI62</accession>
<protein>
    <submittedName>
        <fullName evidence="1">Uncharacterized protein</fullName>
    </submittedName>
</protein>
<name>A0A814TI62_9BILA</name>
<proteinExistence type="predicted"/>
<dbReference type="AlphaFoldDB" id="A0A814TI62"/>
<reference evidence="1" key="1">
    <citation type="submission" date="2021-02" db="EMBL/GenBank/DDBJ databases">
        <authorList>
            <person name="Nowell W R."/>
        </authorList>
    </citation>
    <scope>NUCLEOTIDE SEQUENCE</scope>
</reference>